<reference evidence="1" key="1">
    <citation type="submission" date="2020-11" db="EMBL/GenBank/DDBJ databases">
        <authorList>
            <person name="Tran Van P."/>
        </authorList>
    </citation>
    <scope>NUCLEOTIDE SEQUENCE</scope>
</reference>
<proteinExistence type="predicted"/>
<dbReference type="PANTHER" id="PTHR31691">
    <property type="entry name" value="ROTATIN"/>
    <property type="match status" value="1"/>
</dbReference>
<dbReference type="InterPro" id="IPR030791">
    <property type="entry name" value="Rotatin"/>
</dbReference>
<dbReference type="PANTHER" id="PTHR31691:SF1">
    <property type="entry name" value="ROTATIN"/>
    <property type="match status" value="1"/>
</dbReference>
<evidence type="ECO:0000313" key="2">
    <source>
        <dbReference type="Proteomes" id="UP000677054"/>
    </source>
</evidence>
<dbReference type="GO" id="GO:0032053">
    <property type="term" value="P:ciliary basal body organization"/>
    <property type="evidence" value="ECO:0007669"/>
    <property type="project" value="TreeGrafter"/>
</dbReference>
<dbReference type="GO" id="GO:0036064">
    <property type="term" value="C:ciliary basal body"/>
    <property type="evidence" value="ECO:0007669"/>
    <property type="project" value="InterPro"/>
</dbReference>
<dbReference type="SUPFAM" id="SSF48371">
    <property type="entry name" value="ARM repeat"/>
    <property type="match status" value="2"/>
</dbReference>
<dbReference type="GO" id="GO:0007099">
    <property type="term" value="P:centriole replication"/>
    <property type="evidence" value="ECO:0007669"/>
    <property type="project" value="TreeGrafter"/>
</dbReference>
<dbReference type="Proteomes" id="UP000677054">
    <property type="component" value="Unassembled WGS sequence"/>
</dbReference>
<keyword evidence="2" id="KW-1185">Reference proteome</keyword>
<organism evidence="1">
    <name type="scientific">Darwinula stevensoni</name>
    <dbReference type="NCBI Taxonomy" id="69355"/>
    <lineage>
        <taxon>Eukaryota</taxon>
        <taxon>Metazoa</taxon>
        <taxon>Ecdysozoa</taxon>
        <taxon>Arthropoda</taxon>
        <taxon>Crustacea</taxon>
        <taxon>Oligostraca</taxon>
        <taxon>Ostracoda</taxon>
        <taxon>Podocopa</taxon>
        <taxon>Podocopida</taxon>
        <taxon>Darwinulocopina</taxon>
        <taxon>Darwinuloidea</taxon>
        <taxon>Darwinulidae</taxon>
        <taxon>Darwinula</taxon>
    </lineage>
</organism>
<dbReference type="EMBL" id="LR899651">
    <property type="protein sequence ID" value="CAD7241419.1"/>
    <property type="molecule type" value="Genomic_DNA"/>
</dbReference>
<gene>
    <name evidence="1" type="ORF">DSTB1V02_LOCUS1410</name>
</gene>
<dbReference type="OrthoDB" id="428850at2759"/>
<dbReference type="InterPro" id="IPR016024">
    <property type="entry name" value="ARM-type_fold"/>
</dbReference>
<dbReference type="GO" id="GO:0010457">
    <property type="term" value="P:centriole-centriole cohesion"/>
    <property type="evidence" value="ECO:0007669"/>
    <property type="project" value="TreeGrafter"/>
</dbReference>
<sequence length="1420" mass="157956">MVFDDASSPSPGGNGSKDVSRDIEDLLSQALQWNLGQYCTNVLVAVLALVEEASWDILAQCLRLTGSLLRLANVSLHPSVWSDPSQTGLETQENIHTSFALISHCISEKSNEVPRIKYLYSVLLGSHLLRISIPTENPQTVLPRTLLEVGQTVLLDSFLEFQIPQTLQKWSECLQGQSFMDEIASIPKSMETTTRILRSLNRSSSVQSIQEALPCLIVHRSPAFLHHAITVLHSTAESDRSIARSCLLQLLSHEDAEIKSMVYAEVTALVDQILTVKSSLSVSKSTQKLRILFHSDIWEELLMFGLTSQDEQVQKASENIVGKLLNSCKQLPGEIWEELVASLEPVLSLLQSHADPFTHVGRLALNLLLLPPENLSKFQRENWDGVCKVLRSSEIELRHKLPSLTQLALLLHDPQNQEKFLHDPGLDWLLKTFLNSLNDHQCLDVLPPCLTILRHLCLRNSSVRSDLSQNHELHSLLFKGSLVFVNQGMVCHEAANLFFLLLFHEVIQTPQVGVISVPSLVASHYKLPLQVKVHAEKSVHAQHQPILGSLDSHPLKDHIQQYLRTHWTAALHGGFHTLEKMAEIPSYSRSDFSPWLLMDANDLNQLRGASLCALMEKGMLDVENATSHSVVLKAIHWLSCTFHLWKMAEENSSVSNLISLSQVKRSITRYLSTTPSSVEDKRLFDAICSFLCIILTSLKDEKKNLSTWLSSQVHSTSQELLFEWGDPSHDEEKLPNLMLLYSSISNLLPEEDAVSFSASLIPPILHTLHVQNAPDFYSLSWLKASLGCLVELSRKKGWSSAIEKRKNVCTQFLALLLEVLAAFHLGRGSGNSFMGRGITLDACICLNHIGYEFLANFQDENWLELWLYKGELGSGPGHSLTEMNSLTWLVPLFTYRDPEVRTAGLTIALILSMKLRGRELLTRHLHQVAGGIWGAAFSFVLDHYEACMVREKALWLVVNLLGDSSFGPSMGPSLRDPDSQVQLNGVDALQVLLHHSGFFSKMNSAVQNFYPFSECWLDAHNKKFGDSIEGLQNGEEIIVTPSFLSALCHCLKNLLLLLPGENHSMIVQTGLPLSLARCLDWEVMEPKGKKVDERAITKLYGDILELLAFVLKLPAASSLPVQLLRESIFLHCTLFCLKVEKEEAVHLWSQVMVFLQALLGGVADAANILIPMMSRNVQILRDTLPKALSRESPQDLQNAALEFVTSFCISGHKHKNFAGIMDKEGGKDDIFGTQALGFLLAEQISGLWRLHEAQGLRVDAIHRALGALLTVSSTAKFQALNSDFLATISQTLLDLELELPTIQISRRLLNALIVGSTEAKVAVISSAIFPKLCLRLFPVALSSEALLGTYLCFLASMTSVAQGRFPNGTGGIWGRLASIIAHQAELKLQRKFSKQAELLFQVLAHIVQIPEGRHGLLQVL</sequence>
<name>A0A7R8X822_9CRUS</name>
<protein>
    <submittedName>
        <fullName evidence="1">Uncharacterized protein</fullName>
    </submittedName>
</protein>
<accession>A0A7R8X822</accession>
<dbReference type="GO" id="GO:0005814">
    <property type="term" value="C:centriole"/>
    <property type="evidence" value="ECO:0007669"/>
    <property type="project" value="TreeGrafter"/>
</dbReference>
<dbReference type="GO" id="GO:0005813">
    <property type="term" value="C:centrosome"/>
    <property type="evidence" value="ECO:0007669"/>
    <property type="project" value="InterPro"/>
</dbReference>
<dbReference type="EMBL" id="CAJPEV010000134">
    <property type="protein sequence ID" value="CAG0881124.1"/>
    <property type="molecule type" value="Genomic_DNA"/>
</dbReference>
<evidence type="ECO:0000313" key="1">
    <source>
        <dbReference type="EMBL" id="CAD7241419.1"/>
    </source>
</evidence>